<organism evidence="2 3">
    <name type="scientific">Cylicostephanus goldi</name>
    <name type="common">Nematode worm</name>
    <dbReference type="NCBI Taxonomy" id="71465"/>
    <lineage>
        <taxon>Eukaryota</taxon>
        <taxon>Metazoa</taxon>
        <taxon>Ecdysozoa</taxon>
        <taxon>Nematoda</taxon>
        <taxon>Chromadorea</taxon>
        <taxon>Rhabditida</taxon>
        <taxon>Rhabditina</taxon>
        <taxon>Rhabditomorpha</taxon>
        <taxon>Strongyloidea</taxon>
        <taxon>Strongylidae</taxon>
        <taxon>Cylicostephanus</taxon>
    </lineage>
</organism>
<dbReference type="InterPro" id="IPR000210">
    <property type="entry name" value="BTB/POZ_dom"/>
</dbReference>
<dbReference type="CDD" id="cd18316">
    <property type="entry name" value="BTB_POZ_KCTD-like"/>
    <property type="match status" value="1"/>
</dbReference>
<feature type="domain" description="BTB" evidence="1">
    <location>
        <begin position="48"/>
        <end position="145"/>
    </location>
</feature>
<evidence type="ECO:0000313" key="3">
    <source>
        <dbReference type="Proteomes" id="UP000271889"/>
    </source>
</evidence>
<evidence type="ECO:0000313" key="2">
    <source>
        <dbReference type="EMBL" id="VDK48469.1"/>
    </source>
</evidence>
<gene>
    <name evidence="2" type="ORF">CGOC_LOCUS1286</name>
</gene>
<keyword evidence="3" id="KW-1185">Reference proteome</keyword>
<dbReference type="SUPFAM" id="SSF54695">
    <property type="entry name" value="POZ domain"/>
    <property type="match status" value="1"/>
</dbReference>
<dbReference type="InterPro" id="IPR011333">
    <property type="entry name" value="SKP1/BTB/POZ_sf"/>
</dbReference>
<dbReference type="Proteomes" id="UP000271889">
    <property type="component" value="Unassembled WGS sequence"/>
</dbReference>
<dbReference type="EMBL" id="UYRV01002312">
    <property type="protein sequence ID" value="VDK48469.1"/>
    <property type="molecule type" value="Genomic_DNA"/>
</dbReference>
<evidence type="ECO:0000259" key="1">
    <source>
        <dbReference type="SMART" id="SM00225"/>
    </source>
</evidence>
<dbReference type="OrthoDB" id="2414723at2759"/>
<reference evidence="2 3" key="1">
    <citation type="submission" date="2018-11" db="EMBL/GenBank/DDBJ databases">
        <authorList>
            <consortium name="Pathogen Informatics"/>
        </authorList>
    </citation>
    <scope>NUCLEOTIDE SEQUENCE [LARGE SCALE GENOMIC DNA]</scope>
</reference>
<dbReference type="Pfam" id="PF02214">
    <property type="entry name" value="BTB_2"/>
    <property type="match status" value="1"/>
</dbReference>
<dbReference type="InterPro" id="IPR003131">
    <property type="entry name" value="T1-type_BTB"/>
</dbReference>
<dbReference type="GO" id="GO:0051260">
    <property type="term" value="P:protein homooligomerization"/>
    <property type="evidence" value="ECO:0007669"/>
    <property type="project" value="InterPro"/>
</dbReference>
<dbReference type="PANTHER" id="PTHR11145:SF12">
    <property type="entry name" value="BTB DOMAIN-CONTAINING PROTEIN"/>
    <property type="match status" value="1"/>
</dbReference>
<dbReference type="AlphaFoldDB" id="A0A3P6QIE8"/>
<protein>
    <recommendedName>
        <fullName evidence="1">BTB domain-containing protein</fullName>
    </recommendedName>
</protein>
<accession>A0A3P6QIE8</accession>
<proteinExistence type="predicted"/>
<dbReference type="SMART" id="SM00225">
    <property type="entry name" value="BTB"/>
    <property type="match status" value="1"/>
</dbReference>
<sequence>MSKVSIGRRSEKNGVLFFKIAFERLDFVYTLILNFMVSFVNARPTADGRVRINVGGKIFEAHISDLRRSHSAVLSHIIDDSKNQRELFLDRNPALFEKILDYLRDDKNFIPPTDDDVRELLAKEAEYYDVNGLLKMCSSDFKEGDKVQWTESVIESYSDFLMKYWLPKHADPSPYPTRGQRDLNKCEKCHYDFVQRYTGGELQSNELDLRDYVRLLHLEHLLVEKGEIVSAGETFCKVKWPDKSTNVPKAVLRHAH</sequence>
<dbReference type="Gene3D" id="3.30.710.10">
    <property type="entry name" value="Potassium Channel Kv1.1, Chain A"/>
    <property type="match status" value="1"/>
</dbReference>
<name>A0A3P6QIE8_CYLGO</name>
<dbReference type="InterPro" id="IPR045068">
    <property type="entry name" value="BACURD1-3"/>
</dbReference>
<dbReference type="PANTHER" id="PTHR11145">
    <property type="entry name" value="BTB/POZ DOMAIN-CONTAINING ADAPTER FOR CUL3-MEDIATED RHOA DEGRADATION PROTEIN FAMILY MEMBER"/>
    <property type="match status" value="1"/>
</dbReference>